<evidence type="ECO:0000256" key="6">
    <source>
        <dbReference type="ARBA" id="ARBA00022475"/>
    </source>
</evidence>
<dbReference type="CDD" id="cd00082">
    <property type="entry name" value="HisKA"/>
    <property type="match status" value="1"/>
</dbReference>
<dbReference type="PANTHER" id="PTHR44936">
    <property type="entry name" value="SENSOR PROTEIN CREC"/>
    <property type="match status" value="1"/>
</dbReference>
<name>A0A4R1CLS9_9ACTN</name>
<protein>
    <recommendedName>
        <fullName evidence="21">Signal transduction histidine-protein kinase/phosphatase MprB</fullName>
        <ecNumber evidence="5">2.7.13.3</ecNumber>
    </recommendedName>
    <alternativeName>
        <fullName evidence="22">Mycobacterial persistence regulator B</fullName>
    </alternativeName>
</protein>
<dbReference type="GO" id="GO:0005886">
    <property type="term" value="C:plasma membrane"/>
    <property type="evidence" value="ECO:0007669"/>
    <property type="project" value="UniProtKB-SubCell"/>
</dbReference>
<keyword evidence="10" id="KW-0547">Nucleotide-binding</keyword>
<keyword evidence="15" id="KW-0904">Protein phosphatase</keyword>
<evidence type="ECO:0000259" key="25">
    <source>
        <dbReference type="PROSITE" id="PS50885"/>
    </source>
</evidence>
<evidence type="ECO:0000256" key="7">
    <source>
        <dbReference type="ARBA" id="ARBA00022553"/>
    </source>
</evidence>
<keyword evidence="20" id="KW-0464">Manganese</keyword>
<keyword evidence="7" id="KW-0597">Phosphoprotein</keyword>
<keyword evidence="27" id="KW-1185">Reference proteome</keyword>
<accession>A0A4R1CLS9</accession>
<keyword evidence="12" id="KW-0378">Hydrolase</keyword>
<feature type="domain" description="HAMP" evidence="25">
    <location>
        <begin position="63"/>
        <end position="115"/>
    </location>
</feature>
<dbReference type="Pfam" id="PF00512">
    <property type="entry name" value="HisKA"/>
    <property type="match status" value="1"/>
</dbReference>
<dbReference type="PANTHER" id="PTHR44936:SF9">
    <property type="entry name" value="SENSOR PROTEIN CREC"/>
    <property type="match status" value="1"/>
</dbReference>
<evidence type="ECO:0000256" key="4">
    <source>
        <dbReference type="ARBA" id="ARBA00004651"/>
    </source>
</evidence>
<dbReference type="SUPFAM" id="SSF55874">
    <property type="entry name" value="ATPase domain of HSP90 chaperone/DNA topoisomerase II/histidine kinase"/>
    <property type="match status" value="1"/>
</dbReference>
<dbReference type="Gene3D" id="3.30.565.10">
    <property type="entry name" value="Histidine kinase-like ATPase, C-terminal domain"/>
    <property type="match status" value="1"/>
</dbReference>
<dbReference type="Gene3D" id="6.10.340.10">
    <property type="match status" value="1"/>
</dbReference>
<feature type="transmembrane region" description="Helical" evidence="23">
    <location>
        <begin position="725"/>
        <end position="747"/>
    </location>
</feature>
<keyword evidence="14" id="KW-0460">Magnesium</keyword>
<dbReference type="EC" id="2.7.13.3" evidence="5"/>
<dbReference type="Proteomes" id="UP000295453">
    <property type="component" value="Unassembled WGS sequence"/>
</dbReference>
<evidence type="ECO:0000256" key="21">
    <source>
        <dbReference type="ARBA" id="ARBA00040454"/>
    </source>
</evidence>
<comment type="catalytic activity">
    <reaction evidence="1">
        <text>ATP + protein L-histidine = ADP + protein N-phospho-L-histidine.</text>
        <dbReference type="EC" id="2.7.13.3"/>
    </reaction>
</comment>
<feature type="transmembrane region" description="Helical" evidence="23">
    <location>
        <begin position="16"/>
        <end position="35"/>
    </location>
</feature>
<dbReference type="GO" id="GO:0000155">
    <property type="term" value="F:phosphorelay sensor kinase activity"/>
    <property type="evidence" value="ECO:0007669"/>
    <property type="project" value="InterPro"/>
</dbReference>
<organism evidence="26 27">
    <name type="scientific">Nocardioides jejuensis</name>
    <dbReference type="NCBI Taxonomy" id="2502782"/>
    <lineage>
        <taxon>Bacteria</taxon>
        <taxon>Bacillati</taxon>
        <taxon>Actinomycetota</taxon>
        <taxon>Actinomycetes</taxon>
        <taxon>Propionibacteriales</taxon>
        <taxon>Nocardioidaceae</taxon>
        <taxon>Nocardioides</taxon>
    </lineage>
</organism>
<comment type="cofactor">
    <cofactor evidence="2">
        <name>Mn(2+)</name>
        <dbReference type="ChEBI" id="CHEBI:29035"/>
    </cofactor>
</comment>
<evidence type="ECO:0000256" key="11">
    <source>
        <dbReference type="ARBA" id="ARBA00022777"/>
    </source>
</evidence>
<evidence type="ECO:0000313" key="27">
    <source>
        <dbReference type="Proteomes" id="UP000295453"/>
    </source>
</evidence>
<dbReference type="InterPro" id="IPR025291">
    <property type="entry name" value="DUF4153"/>
</dbReference>
<dbReference type="SMART" id="SM00387">
    <property type="entry name" value="HATPase_c"/>
    <property type="match status" value="1"/>
</dbReference>
<keyword evidence="23" id="KW-0472">Membrane</keyword>
<dbReference type="InterPro" id="IPR036097">
    <property type="entry name" value="HisK_dim/P_sf"/>
</dbReference>
<dbReference type="RefSeq" id="WP_131581063.1">
    <property type="nucleotide sequence ID" value="NZ_SJZJ01000001.1"/>
</dbReference>
<evidence type="ECO:0000256" key="13">
    <source>
        <dbReference type="ARBA" id="ARBA00022840"/>
    </source>
</evidence>
<evidence type="ECO:0000256" key="20">
    <source>
        <dbReference type="ARBA" id="ARBA00023211"/>
    </source>
</evidence>
<evidence type="ECO:0000256" key="9">
    <source>
        <dbReference type="ARBA" id="ARBA00022692"/>
    </source>
</evidence>
<feature type="domain" description="Histidine kinase" evidence="24">
    <location>
        <begin position="123"/>
        <end position="341"/>
    </location>
</feature>
<dbReference type="InterPro" id="IPR003660">
    <property type="entry name" value="HAMP_dom"/>
</dbReference>
<dbReference type="GO" id="GO:0004721">
    <property type="term" value="F:phosphoprotein phosphatase activity"/>
    <property type="evidence" value="ECO:0007669"/>
    <property type="project" value="UniProtKB-KW"/>
</dbReference>
<evidence type="ECO:0000256" key="2">
    <source>
        <dbReference type="ARBA" id="ARBA00001936"/>
    </source>
</evidence>
<feature type="transmembrane region" description="Helical" evidence="23">
    <location>
        <begin position="568"/>
        <end position="587"/>
    </location>
</feature>
<dbReference type="OrthoDB" id="9757990at2"/>
<evidence type="ECO:0000256" key="8">
    <source>
        <dbReference type="ARBA" id="ARBA00022679"/>
    </source>
</evidence>
<keyword evidence="19" id="KW-0843">Virulence</keyword>
<comment type="subcellular location">
    <subcellularLocation>
        <location evidence="4">Cell membrane</location>
        <topology evidence="4">Multi-pass membrane protein</topology>
    </subcellularLocation>
</comment>
<reference evidence="26 27" key="1">
    <citation type="submission" date="2019-03" db="EMBL/GenBank/DDBJ databases">
        <authorList>
            <person name="Kim M.K.M."/>
        </authorList>
    </citation>
    <scope>NUCLEOTIDE SEQUENCE [LARGE SCALE GENOMIC DNA]</scope>
    <source>
        <strain evidence="26 27">18JY15-6</strain>
    </source>
</reference>
<comment type="cofactor">
    <cofactor evidence="3">
        <name>Mg(2+)</name>
        <dbReference type="ChEBI" id="CHEBI:18420"/>
    </cofactor>
</comment>
<dbReference type="AlphaFoldDB" id="A0A4R1CLS9"/>
<dbReference type="SUPFAM" id="SSF158472">
    <property type="entry name" value="HAMP domain-like"/>
    <property type="match status" value="1"/>
</dbReference>
<sequence>MSTVPRMLDAVRSVKVKLGLLILASVLVAILVVSLGRDAGVAAWVSVPVTLALALGVTQLLAVGMTSPLREMTEAARRMTAGDYSVQVAATSSDEVGQLARAFNRMSADLAAVDRQRRDLVANVSHELRTPLAALTALLENLADGVVPTTPDALLAALAQAERLSALAGDLLDLARVDAGKAPLTVAPVPVGALLTEVAAEIQEATASTGRGVAMTVASPDDLVVSADPQRLRQLVTNLLENAVRHSPAGGVVAVSAYAVAEGWRLEVQDAGPGIAPADREHVFERFGTLTDPTTSGGGGTGLGLAIARWVTDLHGGSIAFVDPPAGTPGALVRVDLPLAPRPILSPRPPEVTMVSTGPTNIPAPPIPVAAPSPTIDDLFGRFWPENGLGPQLKALGAALTVGVLAALVIPDRDFGLGTTLVLLAAGGAVLTFARHRRTPFTLGCAALCAALALVPMLRDADWIIVPCLLAGGALCVAGITHGRTLPAFVLAGISWPLAGLRGLPLLGRTLGALGSVGNGAAIARTVLWSVLGLVVFGVLFASADAVFAEWTDALVPDLGLDTVIPRVFFAFFVSGVVLAATYLGLNPPNIAGPSSTPRPVAHRFEWLAPVLLVDAVFVAFLVAQATVVFGGHDYLQRTTGLTYAEYVHQGFGQLTFATVLTLLVVWAAARKAPVATASDRTWLRGSLGLLCVATLVVVASALYRMDLYQDAYGFSRLRLLVDVFEGWLGVLVLTVMAAGIGLRAAWLPRTALLTGASVLLGLALLNPDAWIARHNLDRYEQTGKVDWTYLQRLSDDAVPTLVDRLSGDERLCALADPYADPPYVLEPRDWLEWNLGSHRAASAAAGLTVPASGPGSACNGVLASAP</sequence>
<proteinExistence type="predicted"/>
<dbReference type="CDD" id="cd06225">
    <property type="entry name" value="HAMP"/>
    <property type="match status" value="1"/>
</dbReference>
<dbReference type="InterPro" id="IPR036890">
    <property type="entry name" value="HATPase_C_sf"/>
</dbReference>
<feature type="transmembrane region" description="Helical" evidence="23">
    <location>
        <begin position="441"/>
        <end position="458"/>
    </location>
</feature>
<keyword evidence="16 23" id="KW-1133">Transmembrane helix</keyword>
<evidence type="ECO:0000256" key="15">
    <source>
        <dbReference type="ARBA" id="ARBA00022912"/>
    </source>
</evidence>
<dbReference type="InterPro" id="IPR003594">
    <property type="entry name" value="HATPase_dom"/>
</dbReference>
<evidence type="ECO:0000256" key="5">
    <source>
        <dbReference type="ARBA" id="ARBA00012438"/>
    </source>
</evidence>
<feature type="transmembrane region" description="Helical" evidence="23">
    <location>
        <begin position="527"/>
        <end position="548"/>
    </location>
</feature>
<feature type="transmembrane region" description="Helical" evidence="23">
    <location>
        <begin position="682"/>
        <end position="704"/>
    </location>
</feature>
<dbReference type="SUPFAM" id="SSF47384">
    <property type="entry name" value="Homodimeric domain of signal transducing histidine kinase"/>
    <property type="match status" value="1"/>
</dbReference>
<dbReference type="SMART" id="SM00388">
    <property type="entry name" value="HisKA"/>
    <property type="match status" value="1"/>
</dbReference>
<dbReference type="GO" id="GO:0005524">
    <property type="term" value="F:ATP binding"/>
    <property type="evidence" value="ECO:0007669"/>
    <property type="project" value="UniProtKB-KW"/>
</dbReference>
<keyword evidence="9 23" id="KW-0812">Transmembrane</keyword>
<dbReference type="EMBL" id="SJZJ01000001">
    <property type="protein sequence ID" value="TCJ31186.1"/>
    <property type="molecule type" value="Genomic_DNA"/>
</dbReference>
<evidence type="ECO:0000256" key="16">
    <source>
        <dbReference type="ARBA" id="ARBA00022989"/>
    </source>
</evidence>
<evidence type="ECO:0000313" key="26">
    <source>
        <dbReference type="EMBL" id="TCJ31186.1"/>
    </source>
</evidence>
<evidence type="ECO:0000256" key="3">
    <source>
        <dbReference type="ARBA" id="ARBA00001946"/>
    </source>
</evidence>
<keyword evidence="17" id="KW-0902">Two-component regulatory system</keyword>
<evidence type="ECO:0000256" key="14">
    <source>
        <dbReference type="ARBA" id="ARBA00022842"/>
    </source>
</evidence>
<keyword evidence="11" id="KW-0418">Kinase</keyword>
<evidence type="ECO:0000256" key="1">
    <source>
        <dbReference type="ARBA" id="ARBA00000085"/>
    </source>
</evidence>
<evidence type="ECO:0000256" key="19">
    <source>
        <dbReference type="ARBA" id="ARBA00023026"/>
    </source>
</evidence>
<keyword evidence="13" id="KW-0067">ATP-binding</keyword>
<dbReference type="InterPro" id="IPR003661">
    <property type="entry name" value="HisK_dim/P_dom"/>
</dbReference>
<evidence type="ECO:0000256" key="18">
    <source>
        <dbReference type="ARBA" id="ARBA00023016"/>
    </source>
</evidence>
<dbReference type="InterPro" id="IPR004358">
    <property type="entry name" value="Sig_transdc_His_kin-like_C"/>
</dbReference>
<dbReference type="PRINTS" id="PR00344">
    <property type="entry name" value="BCTRLSENSOR"/>
</dbReference>
<feature type="transmembrane region" description="Helical" evidence="23">
    <location>
        <begin position="651"/>
        <end position="670"/>
    </location>
</feature>
<comment type="caution">
    <text evidence="26">The sequence shown here is derived from an EMBL/GenBank/DDBJ whole genome shotgun (WGS) entry which is preliminary data.</text>
</comment>
<keyword evidence="6" id="KW-1003">Cell membrane</keyword>
<dbReference type="InterPro" id="IPR005467">
    <property type="entry name" value="His_kinase_dom"/>
</dbReference>
<feature type="transmembrane region" description="Helical" evidence="23">
    <location>
        <begin position="607"/>
        <end position="630"/>
    </location>
</feature>
<dbReference type="Pfam" id="PF13687">
    <property type="entry name" value="DUF4153"/>
    <property type="match status" value="1"/>
</dbReference>
<dbReference type="CDD" id="cd00075">
    <property type="entry name" value="HATPase"/>
    <property type="match status" value="1"/>
</dbReference>
<evidence type="ECO:0000259" key="24">
    <source>
        <dbReference type="PROSITE" id="PS50109"/>
    </source>
</evidence>
<dbReference type="SMART" id="SM00304">
    <property type="entry name" value="HAMP"/>
    <property type="match status" value="1"/>
</dbReference>
<dbReference type="PROSITE" id="PS50109">
    <property type="entry name" value="HIS_KIN"/>
    <property type="match status" value="1"/>
</dbReference>
<dbReference type="Pfam" id="PF00672">
    <property type="entry name" value="HAMP"/>
    <property type="match status" value="1"/>
</dbReference>
<dbReference type="InterPro" id="IPR050980">
    <property type="entry name" value="2C_sensor_his_kinase"/>
</dbReference>
<evidence type="ECO:0000256" key="17">
    <source>
        <dbReference type="ARBA" id="ARBA00023012"/>
    </source>
</evidence>
<feature type="transmembrane region" description="Helical" evidence="23">
    <location>
        <begin position="416"/>
        <end position="434"/>
    </location>
</feature>
<keyword evidence="18" id="KW-0346">Stress response</keyword>
<feature type="transmembrane region" description="Helical" evidence="23">
    <location>
        <begin position="41"/>
        <end position="63"/>
    </location>
</feature>
<evidence type="ECO:0000256" key="23">
    <source>
        <dbReference type="SAM" id="Phobius"/>
    </source>
</evidence>
<evidence type="ECO:0000256" key="10">
    <source>
        <dbReference type="ARBA" id="ARBA00022741"/>
    </source>
</evidence>
<dbReference type="Pfam" id="PF02518">
    <property type="entry name" value="HATPase_c"/>
    <property type="match status" value="1"/>
</dbReference>
<feature type="transmembrane region" description="Helical" evidence="23">
    <location>
        <begin position="393"/>
        <end position="410"/>
    </location>
</feature>
<dbReference type="Gene3D" id="1.10.287.130">
    <property type="match status" value="1"/>
</dbReference>
<evidence type="ECO:0000256" key="22">
    <source>
        <dbReference type="ARBA" id="ARBA00041776"/>
    </source>
</evidence>
<keyword evidence="8" id="KW-0808">Transferase</keyword>
<evidence type="ECO:0000256" key="12">
    <source>
        <dbReference type="ARBA" id="ARBA00022801"/>
    </source>
</evidence>
<feature type="transmembrane region" description="Helical" evidence="23">
    <location>
        <begin position="464"/>
        <end position="481"/>
    </location>
</feature>
<gene>
    <name evidence="26" type="ORF">EPD65_01035</name>
</gene>
<dbReference type="PROSITE" id="PS50885">
    <property type="entry name" value="HAMP"/>
    <property type="match status" value="1"/>
</dbReference>